<dbReference type="InterPro" id="IPR006616">
    <property type="entry name" value="DM9_repeat"/>
</dbReference>
<reference evidence="1" key="1">
    <citation type="journal article" date="2020" name="New Phytol.">
        <title>Comparative genomics reveals dynamic genome evolution in host specialist ectomycorrhizal fungi.</title>
        <authorList>
            <person name="Lofgren L.A."/>
            <person name="Nguyen N.H."/>
            <person name="Vilgalys R."/>
            <person name="Ruytinx J."/>
            <person name="Liao H.L."/>
            <person name="Branco S."/>
            <person name="Kuo A."/>
            <person name="LaButti K."/>
            <person name="Lipzen A."/>
            <person name="Andreopoulos W."/>
            <person name="Pangilinan J."/>
            <person name="Riley R."/>
            <person name="Hundley H."/>
            <person name="Na H."/>
            <person name="Barry K."/>
            <person name="Grigoriev I.V."/>
            <person name="Stajich J.E."/>
            <person name="Kennedy P.G."/>
        </authorList>
    </citation>
    <scope>NUCLEOTIDE SEQUENCE</scope>
    <source>
        <strain evidence="1">MN1</strain>
    </source>
</reference>
<dbReference type="OrthoDB" id="2692049at2759"/>
<comment type="caution">
    <text evidence="1">The sequence shown here is derived from an EMBL/GenBank/DDBJ whole genome shotgun (WGS) entry which is preliminary data.</text>
</comment>
<gene>
    <name evidence="1" type="ORF">BJ212DRAFT_1375862</name>
</gene>
<dbReference type="AlphaFoldDB" id="A0A9P7E573"/>
<dbReference type="Proteomes" id="UP000807769">
    <property type="component" value="Unassembled WGS sequence"/>
</dbReference>
<dbReference type="PANTHER" id="PTHR31649:SF1">
    <property type="entry name" value="FARNESOIC ACID O-METHYL TRANSFERASE DOMAIN-CONTAINING PROTEIN"/>
    <property type="match status" value="1"/>
</dbReference>
<dbReference type="SMART" id="SM00696">
    <property type="entry name" value="DM9"/>
    <property type="match status" value="1"/>
</dbReference>
<dbReference type="EMBL" id="JABBWG010000030">
    <property type="protein sequence ID" value="KAG1811254.1"/>
    <property type="molecule type" value="Genomic_DNA"/>
</dbReference>
<accession>A0A9P7E573</accession>
<dbReference type="GeneID" id="64630486"/>
<evidence type="ECO:0000313" key="2">
    <source>
        <dbReference type="Proteomes" id="UP000807769"/>
    </source>
</evidence>
<protein>
    <submittedName>
        <fullName evidence="1">Uncharacterized protein</fullName>
    </submittedName>
</protein>
<evidence type="ECO:0000313" key="1">
    <source>
        <dbReference type="EMBL" id="KAG1811254.1"/>
    </source>
</evidence>
<organism evidence="1 2">
    <name type="scientific">Suillus subaureus</name>
    <dbReference type="NCBI Taxonomy" id="48587"/>
    <lineage>
        <taxon>Eukaryota</taxon>
        <taxon>Fungi</taxon>
        <taxon>Dikarya</taxon>
        <taxon>Basidiomycota</taxon>
        <taxon>Agaricomycotina</taxon>
        <taxon>Agaricomycetes</taxon>
        <taxon>Agaricomycetidae</taxon>
        <taxon>Boletales</taxon>
        <taxon>Suillineae</taxon>
        <taxon>Suillaceae</taxon>
        <taxon>Suillus</taxon>
    </lineage>
</organism>
<dbReference type="Pfam" id="PF11901">
    <property type="entry name" value="DM9"/>
    <property type="match status" value="1"/>
</dbReference>
<proteinExistence type="predicted"/>
<keyword evidence="2" id="KW-1185">Reference proteome</keyword>
<name>A0A9P7E573_9AGAM</name>
<dbReference type="RefSeq" id="XP_041189914.1">
    <property type="nucleotide sequence ID" value="XM_041336469.1"/>
</dbReference>
<sequence length="220" mass="23017">MILNSVTPSPLTHMPCQKSYTQKFVSTTRTTTTITTTPTSTSITTTTKTTQARSANYGKNGNQKLIGAGTTGGCWSECPKGAVPSGAVIGGQRNGLTLYIIRVSYAGGCYPSGAFSQNETGVVFGYGGRTITGNNFQCLTGSGTSFRWITVSGPCTSDKVGTNTAVVQGGWEADGTALLIAQVSMTSGLNCGRVKWNDYAYIATTSGEQKFETYAVLAFA</sequence>
<dbReference type="PANTHER" id="PTHR31649">
    <property type="entry name" value="AGAP009604-PA"/>
    <property type="match status" value="1"/>
</dbReference>